<accession>A0AAV4W848</accession>
<keyword evidence="2" id="KW-0732">Signal</keyword>
<feature type="chain" id="PRO_5043371787" evidence="2">
    <location>
        <begin position="27"/>
        <end position="118"/>
    </location>
</feature>
<name>A0AAV4W848_9ARAC</name>
<feature type="compositionally biased region" description="Polar residues" evidence="1">
    <location>
        <begin position="81"/>
        <end position="95"/>
    </location>
</feature>
<feature type="region of interest" description="Disordered" evidence="1">
    <location>
        <begin position="63"/>
        <end position="95"/>
    </location>
</feature>
<proteinExistence type="predicted"/>
<sequence>MGLTKTHHRSHRAILSSCVLIRQLVAADIQRKEESHGVMSEECDPRGGIQIGDLDVDTVVVTRGSTAAPLTPPHSTREEQSSTGSSDFQNGINDSMRSRSYHCRYRMLSRRVVLLEIW</sequence>
<reference evidence="3 4" key="1">
    <citation type="submission" date="2021-06" db="EMBL/GenBank/DDBJ databases">
        <title>Caerostris darwini draft genome.</title>
        <authorList>
            <person name="Kono N."/>
            <person name="Arakawa K."/>
        </authorList>
    </citation>
    <scope>NUCLEOTIDE SEQUENCE [LARGE SCALE GENOMIC DNA]</scope>
</reference>
<dbReference type="EMBL" id="BPLQ01014200">
    <property type="protein sequence ID" value="GIY78091.1"/>
    <property type="molecule type" value="Genomic_DNA"/>
</dbReference>
<dbReference type="AlphaFoldDB" id="A0AAV4W848"/>
<feature type="signal peptide" evidence="2">
    <location>
        <begin position="1"/>
        <end position="26"/>
    </location>
</feature>
<evidence type="ECO:0000313" key="3">
    <source>
        <dbReference type="EMBL" id="GIY78091.1"/>
    </source>
</evidence>
<evidence type="ECO:0000256" key="1">
    <source>
        <dbReference type="SAM" id="MobiDB-lite"/>
    </source>
</evidence>
<evidence type="ECO:0000313" key="4">
    <source>
        <dbReference type="Proteomes" id="UP001054837"/>
    </source>
</evidence>
<evidence type="ECO:0000256" key="2">
    <source>
        <dbReference type="SAM" id="SignalP"/>
    </source>
</evidence>
<dbReference type="Proteomes" id="UP001054837">
    <property type="component" value="Unassembled WGS sequence"/>
</dbReference>
<gene>
    <name evidence="3" type="ORF">CDAR_282941</name>
</gene>
<keyword evidence="4" id="KW-1185">Reference proteome</keyword>
<protein>
    <submittedName>
        <fullName evidence="3">Uncharacterized protein</fullName>
    </submittedName>
</protein>
<organism evidence="3 4">
    <name type="scientific">Caerostris darwini</name>
    <dbReference type="NCBI Taxonomy" id="1538125"/>
    <lineage>
        <taxon>Eukaryota</taxon>
        <taxon>Metazoa</taxon>
        <taxon>Ecdysozoa</taxon>
        <taxon>Arthropoda</taxon>
        <taxon>Chelicerata</taxon>
        <taxon>Arachnida</taxon>
        <taxon>Araneae</taxon>
        <taxon>Araneomorphae</taxon>
        <taxon>Entelegynae</taxon>
        <taxon>Araneoidea</taxon>
        <taxon>Araneidae</taxon>
        <taxon>Caerostris</taxon>
    </lineage>
</organism>
<comment type="caution">
    <text evidence="3">The sequence shown here is derived from an EMBL/GenBank/DDBJ whole genome shotgun (WGS) entry which is preliminary data.</text>
</comment>